<dbReference type="GO" id="GO:0005886">
    <property type="term" value="C:plasma membrane"/>
    <property type="evidence" value="ECO:0007669"/>
    <property type="project" value="UniProtKB-SubCell"/>
</dbReference>
<dbReference type="GO" id="GO:0070593">
    <property type="term" value="P:dendrite self-avoidance"/>
    <property type="evidence" value="ECO:0007669"/>
    <property type="project" value="TreeGrafter"/>
</dbReference>
<keyword evidence="6" id="KW-0325">Glycoprotein</keyword>
<keyword evidence="12" id="KW-1185">Reference proteome</keyword>
<comment type="subcellular location">
    <subcellularLocation>
        <location evidence="1">Cell membrane</location>
    </subcellularLocation>
</comment>
<feature type="chain" id="PRO_5043371081" description="Ig-like domain-containing protein" evidence="9">
    <location>
        <begin position="23"/>
        <end position="714"/>
    </location>
</feature>
<keyword evidence="4 8" id="KW-0472">Membrane</keyword>
<evidence type="ECO:0000256" key="5">
    <source>
        <dbReference type="ARBA" id="ARBA00023157"/>
    </source>
</evidence>
<evidence type="ECO:0000313" key="12">
    <source>
        <dbReference type="Proteomes" id="UP001497497"/>
    </source>
</evidence>
<evidence type="ECO:0000313" key="11">
    <source>
        <dbReference type="EMBL" id="CAL1530324.1"/>
    </source>
</evidence>
<evidence type="ECO:0000256" key="7">
    <source>
        <dbReference type="ARBA" id="ARBA00023319"/>
    </source>
</evidence>
<name>A0AAV2H9D2_LYMST</name>
<dbReference type="Proteomes" id="UP001497497">
    <property type="component" value="Unassembled WGS sequence"/>
</dbReference>
<dbReference type="GO" id="GO:0007156">
    <property type="term" value="P:homophilic cell adhesion via plasma membrane adhesion molecules"/>
    <property type="evidence" value="ECO:0007669"/>
    <property type="project" value="TreeGrafter"/>
</dbReference>
<keyword evidence="3" id="KW-0677">Repeat</keyword>
<evidence type="ECO:0000259" key="10">
    <source>
        <dbReference type="PROSITE" id="PS50835"/>
    </source>
</evidence>
<keyword evidence="8" id="KW-1133">Transmembrane helix</keyword>
<dbReference type="PANTHER" id="PTHR10075:SF100">
    <property type="entry name" value="FASCICLIN-2"/>
    <property type="match status" value="1"/>
</dbReference>
<dbReference type="InterPro" id="IPR003598">
    <property type="entry name" value="Ig_sub2"/>
</dbReference>
<keyword evidence="2" id="KW-1003">Cell membrane</keyword>
<dbReference type="InterPro" id="IPR013098">
    <property type="entry name" value="Ig_I-set"/>
</dbReference>
<dbReference type="FunFam" id="2.60.40.10:FF:000005">
    <property type="entry name" value="Neuronal cell adhesion molecule"/>
    <property type="match status" value="1"/>
</dbReference>
<evidence type="ECO:0000256" key="1">
    <source>
        <dbReference type="ARBA" id="ARBA00004236"/>
    </source>
</evidence>
<gene>
    <name evidence="11" type="ORF">GSLYS_00004457001</name>
</gene>
<dbReference type="InterPro" id="IPR003599">
    <property type="entry name" value="Ig_sub"/>
</dbReference>
<keyword evidence="7" id="KW-0393">Immunoglobulin domain</keyword>
<dbReference type="GO" id="GO:0098632">
    <property type="term" value="F:cell-cell adhesion mediator activity"/>
    <property type="evidence" value="ECO:0007669"/>
    <property type="project" value="TreeGrafter"/>
</dbReference>
<dbReference type="PANTHER" id="PTHR10075">
    <property type="entry name" value="BASIGIN RELATED"/>
    <property type="match status" value="1"/>
</dbReference>
<dbReference type="GO" id="GO:0007411">
    <property type="term" value="P:axon guidance"/>
    <property type="evidence" value="ECO:0007669"/>
    <property type="project" value="TreeGrafter"/>
</dbReference>
<dbReference type="Gene3D" id="2.60.40.10">
    <property type="entry name" value="Immunoglobulins"/>
    <property type="match status" value="4"/>
</dbReference>
<dbReference type="InterPro" id="IPR036179">
    <property type="entry name" value="Ig-like_dom_sf"/>
</dbReference>
<dbReference type="InterPro" id="IPR013783">
    <property type="entry name" value="Ig-like_fold"/>
</dbReference>
<comment type="caution">
    <text evidence="11">The sequence shown here is derived from an EMBL/GenBank/DDBJ whole genome shotgun (WGS) entry which is preliminary data.</text>
</comment>
<feature type="domain" description="Ig-like" evidence="10">
    <location>
        <begin position="341"/>
        <end position="431"/>
    </location>
</feature>
<dbReference type="EMBL" id="CAXITT010000067">
    <property type="protein sequence ID" value="CAL1530324.1"/>
    <property type="molecule type" value="Genomic_DNA"/>
</dbReference>
<feature type="signal peptide" evidence="9">
    <location>
        <begin position="1"/>
        <end position="22"/>
    </location>
</feature>
<feature type="domain" description="Ig-like" evidence="10">
    <location>
        <begin position="137"/>
        <end position="221"/>
    </location>
</feature>
<dbReference type="AlphaFoldDB" id="A0AAV2H9D2"/>
<evidence type="ECO:0000256" key="3">
    <source>
        <dbReference type="ARBA" id="ARBA00022737"/>
    </source>
</evidence>
<evidence type="ECO:0000256" key="8">
    <source>
        <dbReference type="SAM" id="Phobius"/>
    </source>
</evidence>
<dbReference type="Pfam" id="PF13927">
    <property type="entry name" value="Ig_3"/>
    <property type="match status" value="1"/>
</dbReference>
<feature type="domain" description="Ig-like" evidence="10">
    <location>
        <begin position="231"/>
        <end position="310"/>
    </location>
</feature>
<proteinExistence type="predicted"/>
<sequence>MAPTALGRGFCLLALLSHVTLASEELKGFLENVTVDFNSGNILAEIVRTFVPRTSTHRATGARLSTTRAINGDLDSSTEIPGPKLGRVIETSPAARISSEILSTSGQATTMMASMTSTEVMTPVSLNNDEMTLETPPRITKPLSQRRVIVLETERFFTYRCEADGNPRPSYEWYRNDQLLDDRGDFIKGFENGTLLVPYFSSREDGLFQCKARNKYGTSVSVKLPIVAEKPPIRMPDTQDEDRTVREGDSAALYCDDTPPTIPEYITRWYIEEGGSKEVKLDQRIGTDSNGTLRFAYLERGDSLSYICSLVPQNAAPQSLIRYYNKVKLQVTPHSKEHFPPKKEFASAKVKALLGHNVTLECFFSGNPTPTIQWKNNRNQVIDASMSRFHIMDNQRQLVIKNVLVEDEGNFACIGSNDLGTAEVMIQVNVTSPPLLIPNNDGTPSSLSSITVPDQRDITLRCRSQGAPGETINAPMWYRNGELLNKVNLQDRYSFNAGRTELTIRSLSKTKDTACFQCNITNSEGYLFFDGYLRVIESIKIVRKPNPSISILEREEMIDLSVKATADACCPLSINWFCNGTMIKKDELMNPPFFNYNDDGDLFMNRSSVLHEQLARRMGSYALVVSNRFDSQTVTFNLSMREPEQEPLVAASSGFKLWWVILVCGLLAIIIAVAIVIIVIKSNYPRDTYPLEKTELKHHLNPEEDLLNHSFQEI</sequence>
<dbReference type="Pfam" id="PF07679">
    <property type="entry name" value="I-set"/>
    <property type="match status" value="1"/>
</dbReference>
<dbReference type="GO" id="GO:0030424">
    <property type="term" value="C:axon"/>
    <property type="evidence" value="ECO:0007669"/>
    <property type="project" value="TreeGrafter"/>
</dbReference>
<accession>A0AAV2H9D2</accession>
<reference evidence="11 12" key="1">
    <citation type="submission" date="2024-04" db="EMBL/GenBank/DDBJ databases">
        <authorList>
            <consortium name="Genoscope - CEA"/>
            <person name="William W."/>
        </authorList>
    </citation>
    <scope>NUCLEOTIDE SEQUENCE [LARGE SCALE GENOMIC DNA]</scope>
</reference>
<keyword evidence="5" id="KW-1015">Disulfide bond</keyword>
<feature type="domain" description="Ig-like" evidence="10">
    <location>
        <begin position="433"/>
        <end position="523"/>
    </location>
</feature>
<dbReference type="InterPro" id="IPR007110">
    <property type="entry name" value="Ig-like_dom"/>
</dbReference>
<feature type="transmembrane region" description="Helical" evidence="8">
    <location>
        <begin position="657"/>
        <end position="680"/>
    </location>
</feature>
<evidence type="ECO:0000256" key="4">
    <source>
        <dbReference type="ARBA" id="ARBA00023136"/>
    </source>
</evidence>
<dbReference type="SMART" id="SM00409">
    <property type="entry name" value="IG"/>
    <property type="match status" value="4"/>
</dbReference>
<dbReference type="SUPFAM" id="SSF48726">
    <property type="entry name" value="Immunoglobulin"/>
    <property type="match status" value="4"/>
</dbReference>
<evidence type="ECO:0000256" key="2">
    <source>
        <dbReference type="ARBA" id="ARBA00022475"/>
    </source>
</evidence>
<protein>
    <recommendedName>
        <fullName evidence="10">Ig-like domain-containing protein</fullName>
    </recommendedName>
</protein>
<dbReference type="PROSITE" id="PS50835">
    <property type="entry name" value="IG_LIKE"/>
    <property type="match status" value="4"/>
</dbReference>
<keyword evidence="8" id="KW-0812">Transmembrane</keyword>
<evidence type="ECO:0000256" key="6">
    <source>
        <dbReference type="ARBA" id="ARBA00023180"/>
    </source>
</evidence>
<keyword evidence="9" id="KW-0732">Signal</keyword>
<evidence type="ECO:0000256" key="9">
    <source>
        <dbReference type="SAM" id="SignalP"/>
    </source>
</evidence>
<organism evidence="11 12">
    <name type="scientific">Lymnaea stagnalis</name>
    <name type="common">Great pond snail</name>
    <name type="synonym">Helix stagnalis</name>
    <dbReference type="NCBI Taxonomy" id="6523"/>
    <lineage>
        <taxon>Eukaryota</taxon>
        <taxon>Metazoa</taxon>
        <taxon>Spiralia</taxon>
        <taxon>Lophotrochozoa</taxon>
        <taxon>Mollusca</taxon>
        <taxon>Gastropoda</taxon>
        <taxon>Heterobranchia</taxon>
        <taxon>Euthyneura</taxon>
        <taxon>Panpulmonata</taxon>
        <taxon>Hygrophila</taxon>
        <taxon>Lymnaeoidea</taxon>
        <taxon>Lymnaeidae</taxon>
        <taxon>Lymnaea</taxon>
    </lineage>
</organism>
<dbReference type="SMART" id="SM00408">
    <property type="entry name" value="IGc2"/>
    <property type="match status" value="3"/>
</dbReference>